<organism evidence="2 3">
    <name type="scientific">Paenibacillus radicis</name>
    <name type="common">ex Xue et al. 2023</name>
    <dbReference type="NCBI Taxonomy" id="2972489"/>
    <lineage>
        <taxon>Bacteria</taxon>
        <taxon>Bacillati</taxon>
        <taxon>Bacillota</taxon>
        <taxon>Bacilli</taxon>
        <taxon>Bacillales</taxon>
        <taxon>Paenibacillaceae</taxon>
        <taxon>Paenibacillus</taxon>
    </lineage>
</organism>
<evidence type="ECO:0000256" key="1">
    <source>
        <dbReference type="SAM" id="SignalP"/>
    </source>
</evidence>
<comment type="caution">
    <text evidence="2">The sequence shown here is derived from an EMBL/GenBank/DDBJ whole genome shotgun (WGS) entry which is preliminary data.</text>
</comment>
<feature type="chain" id="PRO_5047490204" evidence="1">
    <location>
        <begin position="24"/>
        <end position="225"/>
    </location>
</feature>
<dbReference type="Proteomes" id="UP001300012">
    <property type="component" value="Unassembled WGS sequence"/>
</dbReference>
<keyword evidence="1" id="KW-0732">Signal</keyword>
<dbReference type="RefSeq" id="WP_258212648.1">
    <property type="nucleotide sequence ID" value="NZ_JANQBD010000004.1"/>
</dbReference>
<gene>
    <name evidence="2" type="ORF">NV381_07510</name>
</gene>
<name>A0ABT1YDN0_9BACL</name>
<sequence>MKKGLIFLFVLLLTVLGSNTARAKDAPASTPITYIFDQVKVLYVLEFTARPSGSVEDNSNVLTITKPVTEIVYSSVSDTVYGKPQPVSANEIRVLYGVVELGSGATAFTEEFIKIDGGVSSARSLAGGGKRDFYDSQYSRLRAINTYFNIGKKLEGNKVIKDYSGPAQTINLTRSFDEYLNLKEILITFSMSEKPTDLLWTKLLSQKWQVDLSAVRYVGTQTAVK</sequence>
<protein>
    <submittedName>
        <fullName evidence="2">Uncharacterized protein</fullName>
    </submittedName>
</protein>
<feature type="signal peptide" evidence="1">
    <location>
        <begin position="1"/>
        <end position="23"/>
    </location>
</feature>
<proteinExistence type="predicted"/>
<evidence type="ECO:0000313" key="3">
    <source>
        <dbReference type="Proteomes" id="UP001300012"/>
    </source>
</evidence>
<evidence type="ECO:0000313" key="2">
    <source>
        <dbReference type="EMBL" id="MCR8631047.1"/>
    </source>
</evidence>
<accession>A0ABT1YDN0</accession>
<dbReference type="EMBL" id="JANQBD010000004">
    <property type="protein sequence ID" value="MCR8631047.1"/>
    <property type="molecule type" value="Genomic_DNA"/>
</dbReference>
<keyword evidence="3" id="KW-1185">Reference proteome</keyword>
<reference evidence="2 3" key="1">
    <citation type="submission" date="2022-08" db="EMBL/GenBank/DDBJ databases">
        <title>Paenibacillus endoradicis sp. nov., Paenibacillus radicibacter sp. nov and Paenibacillus pararadicis sp. nov., three cold-adapted plant growth-promoting bacteria isolated from root of Larix gmelinii in Great Khingan.</title>
        <authorList>
            <person name="Xue H."/>
        </authorList>
    </citation>
    <scope>NUCLEOTIDE SEQUENCE [LARGE SCALE GENOMIC DNA]</scope>
    <source>
        <strain evidence="2 3">N5-1-1-5</strain>
    </source>
</reference>